<feature type="domain" description="GPR180-like N-terminal" evidence="8">
    <location>
        <begin position="25"/>
        <end position="157"/>
    </location>
</feature>
<dbReference type="InterPro" id="IPR019336">
    <property type="entry name" value="GPR180/TMEM145_TM"/>
</dbReference>
<dbReference type="GO" id="GO:0007186">
    <property type="term" value="P:G protein-coupled receptor signaling pathway"/>
    <property type="evidence" value="ECO:0007669"/>
    <property type="project" value="InterPro"/>
</dbReference>
<feature type="transmembrane region" description="Helical" evidence="6">
    <location>
        <begin position="303"/>
        <end position="320"/>
    </location>
</feature>
<dbReference type="PANTHER" id="PTHR23252:SF24">
    <property type="entry name" value="TRANSMEMBRANE PROTEIN 145"/>
    <property type="match status" value="1"/>
</dbReference>
<dbReference type="Pfam" id="PF21892">
    <property type="entry name" value="TMEM145_N"/>
    <property type="match status" value="1"/>
</dbReference>
<keyword evidence="2 6" id="KW-0812">Transmembrane</keyword>
<evidence type="ECO:0000256" key="5">
    <source>
        <dbReference type="ARBA" id="ARBA00023180"/>
    </source>
</evidence>
<evidence type="ECO:0000256" key="4">
    <source>
        <dbReference type="ARBA" id="ARBA00023136"/>
    </source>
</evidence>
<proteinExistence type="predicted"/>
<dbReference type="GO" id="GO:0019236">
    <property type="term" value="P:response to pheromone"/>
    <property type="evidence" value="ECO:0007669"/>
    <property type="project" value="InterPro"/>
</dbReference>
<dbReference type="Pfam" id="PF10192">
    <property type="entry name" value="GPR180-TMEM145_TM"/>
    <property type="match status" value="2"/>
</dbReference>
<feature type="transmembrane region" description="Helical" evidence="6">
    <location>
        <begin position="180"/>
        <end position="206"/>
    </location>
</feature>
<feature type="domain" description="GPR180/TMEM145 transmembrane" evidence="7">
    <location>
        <begin position="189"/>
        <end position="258"/>
    </location>
</feature>
<keyword evidence="4 6" id="KW-0472">Membrane</keyword>
<dbReference type="AlphaFoldDB" id="A0AAD4NC56"/>
<name>A0AAD4NC56_9BILA</name>
<dbReference type="InterPro" id="IPR053880">
    <property type="entry name" value="GPR180-like_N"/>
</dbReference>
<evidence type="ECO:0000256" key="3">
    <source>
        <dbReference type="ARBA" id="ARBA00022989"/>
    </source>
</evidence>
<evidence type="ECO:0000259" key="8">
    <source>
        <dbReference type="Pfam" id="PF21892"/>
    </source>
</evidence>
<feature type="transmembrane region" description="Helical" evidence="6">
    <location>
        <begin position="269"/>
        <end position="291"/>
    </location>
</feature>
<keyword evidence="10" id="KW-1185">Reference proteome</keyword>
<organism evidence="9 10">
    <name type="scientific">Ditylenchus destructor</name>
    <dbReference type="NCBI Taxonomy" id="166010"/>
    <lineage>
        <taxon>Eukaryota</taxon>
        <taxon>Metazoa</taxon>
        <taxon>Ecdysozoa</taxon>
        <taxon>Nematoda</taxon>
        <taxon>Chromadorea</taxon>
        <taxon>Rhabditida</taxon>
        <taxon>Tylenchina</taxon>
        <taxon>Tylenchomorpha</taxon>
        <taxon>Sphaerularioidea</taxon>
        <taxon>Anguinidae</taxon>
        <taxon>Anguininae</taxon>
        <taxon>Ditylenchus</taxon>
    </lineage>
</organism>
<feature type="domain" description="GPR180/TMEM145 transmembrane" evidence="7">
    <location>
        <begin position="264"/>
        <end position="386"/>
    </location>
</feature>
<feature type="transmembrane region" description="Helical" evidence="6">
    <location>
        <begin position="335"/>
        <end position="358"/>
    </location>
</feature>
<evidence type="ECO:0000313" key="9">
    <source>
        <dbReference type="EMBL" id="KAI1725573.1"/>
    </source>
</evidence>
<accession>A0AAD4NC56</accession>
<evidence type="ECO:0000259" key="7">
    <source>
        <dbReference type="Pfam" id="PF10192"/>
    </source>
</evidence>
<dbReference type="Proteomes" id="UP001201812">
    <property type="component" value="Unassembled WGS sequence"/>
</dbReference>
<evidence type="ECO:0000256" key="1">
    <source>
        <dbReference type="ARBA" id="ARBA00004141"/>
    </source>
</evidence>
<dbReference type="PANTHER" id="PTHR23252">
    <property type="entry name" value="INTIMAL THICKNESS RECEPTOR-RELATED"/>
    <property type="match status" value="1"/>
</dbReference>
<evidence type="ECO:0000256" key="2">
    <source>
        <dbReference type="ARBA" id="ARBA00022692"/>
    </source>
</evidence>
<protein>
    <submittedName>
        <fullName evidence="9">Rhodopsin-like GPCR transmembrane domain-containing protein</fullName>
    </submittedName>
</protein>
<feature type="transmembrane region" description="Helical" evidence="6">
    <location>
        <begin position="6"/>
        <end position="24"/>
    </location>
</feature>
<comment type="caution">
    <text evidence="9">The sequence shown here is derived from an EMBL/GenBank/DDBJ whole genome shotgun (WGS) entry which is preliminary data.</text>
</comment>
<sequence length="435" mass="50817">MNVCVLALWIITDIFVVVTAKYSVGTLATSNNWVFLERFCFVPNEGLLQYTVQYPARYEPQSLYLYYDIDSQWNAAYSGILTCQQKEDILDPTNHQILRLTPEAELDDGQPTCDTVDRNNETWYLCHGQKSFFSMRPRWWFLAVGNCNSSQGIYLEYSMLMTNGSPRSRWFYQFSFDEFYALPISVAYLILQLFIDVVACVFAYMLKARKMLHMTYKIFLHALMFELLSVCLLWMHYDRYSDDGQGLPIFKDLALLCRAKLRFQSSCKLVLFTLTFLALHIIHVVWAIVLFDPAKVTYLYESVPAYFISGLRLVAWLWYLSSCWITVRKYPQKKYFYYCLSFFITFWFWASPVVLVIANFVLDNWVRAEVVLGVDCGVATYGFVLFLALTCPVSENKNFPYHVRTNQISQVDYPQNVYEMQYSAPPDSNAHNVVD</sequence>
<feature type="transmembrane region" description="Helical" evidence="6">
    <location>
        <begin position="370"/>
        <end position="389"/>
    </location>
</feature>
<dbReference type="EMBL" id="JAKKPZ010000002">
    <property type="protein sequence ID" value="KAI1725573.1"/>
    <property type="molecule type" value="Genomic_DNA"/>
</dbReference>
<feature type="transmembrane region" description="Helical" evidence="6">
    <location>
        <begin position="218"/>
        <end position="237"/>
    </location>
</feature>
<dbReference type="GO" id="GO:0016020">
    <property type="term" value="C:membrane"/>
    <property type="evidence" value="ECO:0007669"/>
    <property type="project" value="UniProtKB-SubCell"/>
</dbReference>
<comment type="subcellular location">
    <subcellularLocation>
        <location evidence="1">Membrane</location>
        <topology evidence="1">Multi-pass membrane protein</topology>
    </subcellularLocation>
</comment>
<keyword evidence="3 6" id="KW-1133">Transmembrane helix</keyword>
<dbReference type="InterPro" id="IPR047831">
    <property type="entry name" value="GPR180/TMEM145"/>
</dbReference>
<reference evidence="9" key="1">
    <citation type="submission" date="2022-01" db="EMBL/GenBank/DDBJ databases">
        <title>Genome Sequence Resource for Two Populations of Ditylenchus destructor, the Migratory Endoparasitic Phytonematode.</title>
        <authorList>
            <person name="Zhang H."/>
            <person name="Lin R."/>
            <person name="Xie B."/>
        </authorList>
    </citation>
    <scope>NUCLEOTIDE SEQUENCE</scope>
    <source>
        <strain evidence="9">BazhouSP</strain>
    </source>
</reference>
<keyword evidence="5" id="KW-0325">Glycoprotein</keyword>
<evidence type="ECO:0000256" key="6">
    <source>
        <dbReference type="SAM" id="Phobius"/>
    </source>
</evidence>
<gene>
    <name evidence="9" type="ORF">DdX_02235</name>
</gene>
<evidence type="ECO:0000313" key="10">
    <source>
        <dbReference type="Proteomes" id="UP001201812"/>
    </source>
</evidence>